<feature type="domain" description="Fumarate lyase N-terminal" evidence="3">
    <location>
        <begin position="27"/>
        <end position="288"/>
    </location>
</feature>
<reference evidence="5" key="1">
    <citation type="journal article" date="2019" name="Int. J. Syst. Evol. Microbiol.">
        <title>The Global Catalogue of Microorganisms (GCM) 10K type strain sequencing project: providing services to taxonomists for standard genome sequencing and annotation.</title>
        <authorList>
            <consortium name="The Broad Institute Genomics Platform"/>
            <consortium name="The Broad Institute Genome Sequencing Center for Infectious Disease"/>
            <person name="Wu L."/>
            <person name="Ma J."/>
        </authorList>
    </citation>
    <scope>NUCLEOTIDE SEQUENCE [LARGE SCALE GENOMIC DNA]</scope>
    <source>
        <strain evidence="5">CCUG 52478</strain>
    </source>
</reference>
<dbReference type="PANTHER" id="PTHR43172">
    <property type="entry name" value="ADENYLOSUCCINATE LYASE"/>
    <property type="match status" value="1"/>
</dbReference>
<accession>A0ABW3W2Z1</accession>
<dbReference type="Gene3D" id="1.20.200.10">
    <property type="entry name" value="Fumarase/aspartase (Central domain)"/>
    <property type="match status" value="1"/>
</dbReference>
<dbReference type="GO" id="GO:0016829">
    <property type="term" value="F:lyase activity"/>
    <property type="evidence" value="ECO:0007669"/>
    <property type="project" value="UniProtKB-KW"/>
</dbReference>
<comment type="caution">
    <text evidence="4">The sequence shown here is derived from an EMBL/GenBank/DDBJ whole genome shotgun (WGS) entry which is preliminary data.</text>
</comment>
<sequence>MSGLLRPGAHRAAGIADDAAVLAALLRVEVAWARARAAAGAVGEAAAAKVAEAAGGLDIDVAALAVASEAAGNPVVPLVALLREAAGDAADAVHRGLTSQDVVDTALVLLARDAVVRLRADLVATGDALAGLARTHRDDPAVARTLTQWAVPTTFGLRAAQWLAGVADALARLDALTFPVQYGGAAGTRALLADPAATSTLAAELGLDAADLPWQTRRAQVTAIGDALTTATDALGVLAADVLLLGRPEIAEVREGAAPGRGGSSTMPHKQNPVLSVLVRAAAQQAPGLAAQLHLAAAGAVDERPDGAWHTEWPALARLLELAVTAGSQAAELVAGLQVDPAAMAARVAAATEAGTLDVRGDLDEAGRLVDVALARWEEIRG</sequence>
<dbReference type="PANTHER" id="PTHR43172:SF2">
    <property type="entry name" value="ADENYLOSUCCINATE LYASE C-TERMINAL DOMAIN-CONTAINING PROTEIN"/>
    <property type="match status" value="1"/>
</dbReference>
<organism evidence="4 5">
    <name type="scientific">Nocardioides ginsengisoli</name>
    <dbReference type="NCBI Taxonomy" id="363868"/>
    <lineage>
        <taxon>Bacteria</taxon>
        <taxon>Bacillati</taxon>
        <taxon>Actinomycetota</taxon>
        <taxon>Actinomycetes</taxon>
        <taxon>Propionibacteriales</taxon>
        <taxon>Nocardioidaceae</taxon>
        <taxon>Nocardioides</taxon>
    </lineage>
</organism>
<dbReference type="EMBL" id="JBHTLX010000021">
    <property type="protein sequence ID" value="MFD1249564.1"/>
    <property type="molecule type" value="Genomic_DNA"/>
</dbReference>
<evidence type="ECO:0000313" key="4">
    <source>
        <dbReference type="EMBL" id="MFD1249564.1"/>
    </source>
</evidence>
<dbReference type="Proteomes" id="UP001597229">
    <property type="component" value="Unassembled WGS sequence"/>
</dbReference>
<gene>
    <name evidence="4" type="ORF">ACFQ3F_17315</name>
</gene>
<comment type="similarity">
    <text evidence="2">Belongs to the class-II fumarase/aspartase family.</text>
</comment>
<dbReference type="InterPro" id="IPR022761">
    <property type="entry name" value="Fumarate_lyase_N"/>
</dbReference>
<dbReference type="SUPFAM" id="SSF48557">
    <property type="entry name" value="L-aspartase-like"/>
    <property type="match status" value="1"/>
</dbReference>
<keyword evidence="1 4" id="KW-0456">Lyase</keyword>
<dbReference type="InterPro" id="IPR008948">
    <property type="entry name" value="L-Aspartase-like"/>
</dbReference>
<dbReference type="RefSeq" id="WP_367919903.1">
    <property type="nucleotide sequence ID" value="NZ_BAABAC010000024.1"/>
</dbReference>
<dbReference type="PROSITE" id="PS00163">
    <property type="entry name" value="FUMARATE_LYASES"/>
    <property type="match status" value="1"/>
</dbReference>
<protein>
    <submittedName>
        <fullName evidence="4">Lyase family protein</fullName>
    </submittedName>
</protein>
<evidence type="ECO:0000259" key="3">
    <source>
        <dbReference type="Pfam" id="PF00206"/>
    </source>
</evidence>
<evidence type="ECO:0000313" key="5">
    <source>
        <dbReference type="Proteomes" id="UP001597229"/>
    </source>
</evidence>
<dbReference type="Pfam" id="PF00206">
    <property type="entry name" value="Lyase_1"/>
    <property type="match status" value="1"/>
</dbReference>
<evidence type="ECO:0000256" key="2">
    <source>
        <dbReference type="ARBA" id="ARBA00034772"/>
    </source>
</evidence>
<dbReference type="InterPro" id="IPR000362">
    <property type="entry name" value="Fumarate_lyase_fam"/>
</dbReference>
<proteinExistence type="inferred from homology"/>
<evidence type="ECO:0000256" key="1">
    <source>
        <dbReference type="ARBA" id="ARBA00023239"/>
    </source>
</evidence>
<dbReference type="InterPro" id="IPR020557">
    <property type="entry name" value="Fumarate_lyase_CS"/>
</dbReference>
<keyword evidence="5" id="KW-1185">Reference proteome</keyword>
<name>A0ABW3W2Z1_9ACTN</name>
<dbReference type="PRINTS" id="PR00149">
    <property type="entry name" value="FUMRATELYASE"/>
</dbReference>